<dbReference type="OrthoDB" id="9790710at2"/>
<evidence type="ECO:0000313" key="2">
    <source>
        <dbReference type="EMBL" id="SLN68949.1"/>
    </source>
</evidence>
<dbReference type="Pfam" id="PF00535">
    <property type="entry name" value="Glycos_transf_2"/>
    <property type="match status" value="1"/>
</dbReference>
<dbReference type="InterPro" id="IPR029044">
    <property type="entry name" value="Nucleotide-diphossugar_trans"/>
</dbReference>
<accession>A0A1Y5TQ70</accession>
<gene>
    <name evidence="2" type="ORF">ROA7023_03342</name>
</gene>
<dbReference type="InterPro" id="IPR001173">
    <property type="entry name" value="Glyco_trans_2-like"/>
</dbReference>
<proteinExistence type="predicted"/>
<evidence type="ECO:0000259" key="1">
    <source>
        <dbReference type="Pfam" id="PF00535"/>
    </source>
</evidence>
<reference evidence="2 3" key="1">
    <citation type="submission" date="2017-03" db="EMBL/GenBank/DDBJ databases">
        <authorList>
            <person name="Afonso C.L."/>
            <person name="Miller P.J."/>
            <person name="Scott M.A."/>
            <person name="Spackman E."/>
            <person name="Goraichik I."/>
            <person name="Dimitrov K.M."/>
            <person name="Suarez D.L."/>
            <person name="Swayne D.E."/>
        </authorList>
    </citation>
    <scope>NUCLEOTIDE SEQUENCE [LARGE SCALE GENOMIC DNA]</scope>
    <source>
        <strain evidence="2 3">CECT 7023</strain>
    </source>
</reference>
<keyword evidence="3" id="KW-1185">Reference proteome</keyword>
<protein>
    <recommendedName>
        <fullName evidence="1">Glycosyltransferase 2-like domain-containing protein</fullName>
    </recommendedName>
</protein>
<sequence>MSADLTVALNAHSETVVAGPTMSSAEAAIAAAEAAGLTVERIIGLDRVSDGARAFFEQPAFDSWRRLELDCGDLGLSRNALAEAATGEIVAFLDADDLFSENWLSDGAAVLRAAAAGRDPRGERLILHPEVNWFFDAARSVLVNPDQGSEFYTPLYWQMANYYDSLAMAPRTAFLEVPYAGRDKERGLGFEDWRWNIETIEAGWRHMTVPDTIIFKRRRDDSLVTQLGASRSVLWDLDALRIDRLETL</sequence>
<dbReference type="AlphaFoldDB" id="A0A1Y5TQ70"/>
<dbReference type="Gene3D" id="3.90.550.10">
    <property type="entry name" value="Spore Coat Polysaccharide Biosynthesis Protein SpsA, Chain A"/>
    <property type="match status" value="1"/>
</dbReference>
<dbReference type="SUPFAM" id="SSF53448">
    <property type="entry name" value="Nucleotide-diphospho-sugar transferases"/>
    <property type="match status" value="1"/>
</dbReference>
<dbReference type="EMBL" id="FWFZ01000021">
    <property type="protein sequence ID" value="SLN68949.1"/>
    <property type="molecule type" value="Genomic_DNA"/>
</dbReference>
<dbReference type="CDD" id="cd00761">
    <property type="entry name" value="Glyco_tranf_GTA_type"/>
    <property type="match status" value="1"/>
</dbReference>
<name>A0A1Y5TQ70_9RHOB</name>
<evidence type="ECO:0000313" key="3">
    <source>
        <dbReference type="Proteomes" id="UP000193900"/>
    </source>
</evidence>
<feature type="domain" description="Glycosyltransferase 2-like" evidence="1">
    <location>
        <begin position="62"/>
        <end position="111"/>
    </location>
</feature>
<dbReference type="RefSeq" id="WP_085880130.1">
    <property type="nucleotide sequence ID" value="NZ_FWFZ01000021.1"/>
</dbReference>
<dbReference type="Proteomes" id="UP000193900">
    <property type="component" value="Unassembled WGS sequence"/>
</dbReference>
<organism evidence="2 3">
    <name type="scientific">Roseisalinus antarcticus</name>
    <dbReference type="NCBI Taxonomy" id="254357"/>
    <lineage>
        <taxon>Bacteria</taxon>
        <taxon>Pseudomonadati</taxon>
        <taxon>Pseudomonadota</taxon>
        <taxon>Alphaproteobacteria</taxon>
        <taxon>Rhodobacterales</taxon>
        <taxon>Roseobacteraceae</taxon>
        <taxon>Roseisalinus</taxon>
    </lineage>
</organism>